<evidence type="ECO:0000259" key="1">
    <source>
        <dbReference type="Pfam" id="PF03460"/>
    </source>
</evidence>
<dbReference type="GO" id="GO:0016491">
    <property type="term" value="F:oxidoreductase activity"/>
    <property type="evidence" value="ECO:0007669"/>
    <property type="project" value="InterPro"/>
</dbReference>
<dbReference type="EMBL" id="VHIR01000012">
    <property type="protein sequence ID" value="TQE43113.1"/>
    <property type="molecule type" value="Genomic_DNA"/>
</dbReference>
<reference evidence="2 3" key="1">
    <citation type="submission" date="2019-06" db="EMBL/GenBank/DDBJ databases">
        <title>Draft genome of C. phoceense Strain 272.</title>
        <authorList>
            <person name="Pacheco L.G.C."/>
            <person name="Barberis C.M."/>
            <person name="Almuzara M.N."/>
            <person name="Traglia G.M."/>
            <person name="Santos C.S."/>
            <person name="Rocha D.J.P.G."/>
            <person name="Aguiar E.R.G.R."/>
            <person name="Vay C.A."/>
        </authorList>
    </citation>
    <scope>NUCLEOTIDE SEQUENCE [LARGE SCALE GENOMIC DNA]</scope>
    <source>
        <strain evidence="2 3">272</strain>
    </source>
</reference>
<dbReference type="InterPro" id="IPR036136">
    <property type="entry name" value="Nit/Sulf_reduc_fer-like_dom_sf"/>
</dbReference>
<protein>
    <recommendedName>
        <fullName evidence="1">Nitrite/Sulfite reductase ferredoxin-like domain-containing protein</fullName>
    </recommendedName>
</protein>
<evidence type="ECO:0000313" key="3">
    <source>
        <dbReference type="Proteomes" id="UP000318080"/>
    </source>
</evidence>
<accession>A0A540R5V2</accession>
<dbReference type="SUPFAM" id="SSF55124">
    <property type="entry name" value="Nitrite/Sulfite reductase N-terminal domain-like"/>
    <property type="match status" value="2"/>
</dbReference>
<organism evidence="2 3">
    <name type="scientific">Corynebacterium phoceense</name>
    <dbReference type="NCBI Taxonomy" id="1686286"/>
    <lineage>
        <taxon>Bacteria</taxon>
        <taxon>Bacillati</taxon>
        <taxon>Actinomycetota</taxon>
        <taxon>Actinomycetes</taxon>
        <taxon>Mycobacteriales</taxon>
        <taxon>Corynebacteriaceae</taxon>
        <taxon>Corynebacterium</taxon>
    </lineage>
</organism>
<feature type="domain" description="Nitrite/Sulfite reductase ferredoxin-like" evidence="1">
    <location>
        <begin position="8"/>
        <end position="57"/>
    </location>
</feature>
<sequence length="318" mass="33539">MSTSTPSTVRLVPTGAALHSPEWLALAELARTHGDGQVYLGTRGTVELRGVQEPDAARAAAPQTLQAPVPVLLDSLDLAAVEMAEHVGAALDDLFAGRYAIDFEPDGGAFGSSPGFVLDPKVRPDPDDEDAAEYADLIALISPARRALARRDAADPFVVGVGSPTGDVHRHRPHLLVAPAKDQTVYTPRGERRTPVEMQGATARMLLDNLVEEALALLAGDADAGQGPATPPVQEAKNPPIGWFEEHLPDGHAALGAALPEGSMPAEYAEMIGRMDVDTVLTPWGGVVFPDLPVADAEVVVRFLAPRGFVFDINSPLL</sequence>
<dbReference type="InterPro" id="IPR005117">
    <property type="entry name" value="NiRdtase/SiRdtase_haem-b_fer"/>
</dbReference>
<dbReference type="STRING" id="1686286.GCA_900092335_01785"/>
<name>A0A540R5V2_9CORY</name>
<dbReference type="Pfam" id="PF03460">
    <property type="entry name" value="NIR_SIR_ferr"/>
    <property type="match status" value="1"/>
</dbReference>
<dbReference type="Gene3D" id="3.90.480.20">
    <property type="match status" value="1"/>
</dbReference>
<dbReference type="AlphaFoldDB" id="A0A540R5V2"/>
<keyword evidence="3" id="KW-1185">Reference proteome</keyword>
<dbReference type="RefSeq" id="WP_141629058.1">
    <property type="nucleotide sequence ID" value="NZ_VHIR01000012.1"/>
</dbReference>
<evidence type="ECO:0000313" key="2">
    <source>
        <dbReference type="EMBL" id="TQE43113.1"/>
    </source>
</evidence>
<dbReference type="Proteomes" id="UP000318080">
    <property type="component" value="Unassembled WGS sequence"/>
</dbReference>
<comment type="caution">
    <text evidence="2">The sequence shown here is derived from an EMBL/GenBank/DDBJ whole genome shotgun (WGS) entry which is preliminary data.</text>
</comment>
<proteinExistence type="predicted"/>
<gene>
    <name evidence="2" type="ORF">EJK80_08855</name>
</gene>